<evidence type="ECO:0000313" key="1">
    <source>
        <dbReference type="EMBL" id="KAJ6697139.1"/>
    </source>
</evidence>
<proteinExistence type="predicted"/>
<gene>
    <name evidence="1" type="ORF">OIU85_003494</name>
</gene>
<dbReference type="Proteomes" id="UP001151529">
    <property type="component" value="Chromosome 19"/>
</dbReference>
<dbReference type="EMBL" id="JAPFFL010000010">
    <property type="protein sequence ID" value="KAJ6697139.1"/>
    <property type="molecule type" value="Genomic_DNA"/>
</dbReference>
<evidence type="ECO:0000313" key="2">
    <source>
        <dbReference type="Proteomes" id="UP001151529"/>
    </source>
</evidence>
<sequence>MMQFGNLESIPSFSIFHEAFALKIPTSTFIVATWQWLCIWWFILPGSYILPSNFEEVATGVLKVLNNLALLDIVFHAENLWLGFLRLNAFKASWLFCLVPLRESKSSEEDGYRDPPFVFFGDTEVIPKICQQKIQMKVISTISNLKDHLKGTFFKDPTDTILEAYWVLMGKTGTFWKQHREIPWQLHGQGRAIFYSRDDQCGRRSLNELCEYSWYCHYHLSSKHHPVISFEAKVYFQYQKMWLADRPETADLCSRAREGSNEQYPSITNRRPKHDKQPDIFLAV</sequence>
<organism evidence="1 2">
    <name type="scientific">Salix viminalis</name>
    <name type="common">Common osier</name>
    <name type="synonym">Basket willow</name>
    <dbReference type="NCBI Taxonomy" id="40686"/>
    <lineage>
        <taxon>Eukaryota</taxon>
        <taxon>Viridiplantae</taxon>
        <taxon>Streptophyta</taxon>
        <taxon>Embryophyta</taxon>
        <taxon>Tracheophyta</taxon>
        <taxon>Spermatophyta</taxon>
        <taxon>Magnoliopsida</taxon>
        <taxon>eudicotyledons</taxon>
        <taxon>Gunneridae</taxon>
        <taxon>Pentapetalae</taxon>
        <taxon>rosids</taxon>
        <taxon>fabids</taxon>
        <taxon>Malpighiales</taxon>
        <taxon>Salicaceae</taxon>
        <taxon>Saliceae</taxon>
        <taxon>Salix</taxon>
    </lineage>
</organism>
<name>A0A9Q0PZW5_SALVM</name>
<reference evidence="1" key="1">
    <citation type="submission" date="2022-11" db="EMBL/GenBank/DDBJ databases">
        <authorList>
            <person name="Hyden B.L."/>
            <person name="Feng K."/>
            <person name="Yates T."/>
            <person name="Jawdy S."/>
            <person name="Smart L.B."/>
            <person name="Muchero W."/>
        </authorList>
    </citation>
    <scope>NUCLEOTIDE SEQUENCE</scope>
    <source>
        <tissue evidence="1">Shoot tip</tissue>
    </source>
</reference>
<keyword evidence="2" id="KW-1185">Reference proteome</keyword>
<comment type="caution">
    <text evidence="1">The sequence shown here is derived from an EMBL/GenBank/DDBJ whole genome shotgun (WGS) entry which is preliminary data.</text>
</comment>
<dbReference type="AlphaFoldDB" id="A0A9Q0PZW5"/>
<accession>A0A9Q0PZW5</accession>
<reference evidence="1" key="2">
    <citation type="journal article" date="2023" name="Int. J. Mol. Sci.">
        <title>De Novo Assembly and Annotation of 11 Diverse Shrub Willow (Salix) Genomes Reveals Novel Gene Organization in Sex-Linked Regions.</title>
        <authorList>
            <person name="Hyden B."/>
            <person name="Feng K."/>
            <person name="Yates T.B."/>
            <person name="Jawdy S."/>
            <person name="Cereghino C."/>
            <person name="Smart L.B."/>
            <person name="Muchero W."/>
        </authorList>
    </citation>
    <scope>NUCLEOTIDE SEQUENCE [LARGE SCALE GENOMIC DNA]</scope>
    <source>
        <tissue evidence="1">Shoot tip</tissue>
    </source>
</reference>
<protein>
    <submittedName>
        <fullName evidence="1">Uncharacterized protein</fullName>
    </submittedName>
</protein>